<organism evidence="3 4">
    <name type="scientific">Prunus persica</name>
    <name type="common">Peach</name>
    <name type="synonym">Amygdalus persica</name>
    <dbReference type="NCBI Taxonomy" id="3760"/>
    <lineage>
        <taxon>Eukaryota</taxon>
        <taxon>Viridiplantae</taxon>
        <taxon>Streptophyta</taxon>
        <taxon>Embryophyta</taxon>
        <taxon>Tracheophyta</taxon>
        <taxon>Spermatophyta</taxon>
        <taxon>Magnoliopsida</taxon>
        <taxon>eudicotyledons</taxon>
        <taxon>Gunneridae</taxon>
        <taxon>Pentapetalae</taxon>
        <taxon>rosids</taxon>
        <taxon>fabids</taxon>
        <taxon>Rosales</taxon>
        <taxon>Rosaceae</taxon>
        <taxon>Amygdaloideae</taxon>
        <taxon>Amygdaleae</taxon>
        <taxon>Prunus</taxon>
    </lineage>
</organism>
<protein>
    <recommendedName>
        <fullName evidence="2">Neprosin PEP catalytic domain-containing protein</fullName>
    </recommendedName>
</protein>
<dbReference type="PROSITE" id="PS52045">
    <property type="entry name" value="NEPROSIN_PEP_CD"/>
    <property type="match status" value="1"/>
</dbReference>
<dbReference type="Pfam" id="PF14365">
    <property type="entry name" value="Neprosin_AP"/>
    <property type="match status" value="1"/>
</dbReference>
<dbReference type="AlphaFoldDB" id="A0A251P6E2"/>
<dbReference type="InterPro" id="IPR004314">
    <property type="entry name" value="Neprosin"/>
</dbReference>
<evidence type="ECO:0000256" key="1">
    <source>
        <dbReference type="SAM" id="SignalP"/>
    </source>
</evidence>
<dbReference type="PANTHER" id="PTHR31589:SF235">
    <property type="entry name" value="PROTEIN, PUTATIVE (DUF239)-RELATED"/>
    <property type="match status" value="1"/>
</dbReference>
<keyword evidence="4" id="KW-1185">Reference proteome</keyword>
<dbReference type="InterPro" id="IPR025521">
    <property type="entry name" value="Neprosin_propep"/>
</dbReference>
<evidence type="ECO:0000313" key="3">
    <source>
        <dbReference type="EMBL" id="ONI07119.1"/>
    </source>
</evidence>
<accession>A0A251P6E2</accession>
<dbReference type="Gramene" id="ONI07119">
    <property type="protein sequence ID" value="ONI07119"/>
    <property type="gene ID" value="PRUPE_5G100900"/>
</dbReference>
<dbReference type="InterPro" id="IPR053168">
    <property type="entry name" value="Glutamic_endopeptidase"/>
</dbReference>
<proteinExistence type="predicted"/>
<dbReference type="PANTHER" id="PTHR31589">
    <property type="entry name" value="PROTEIN, PUTATIVE (DUF239)-RELATED-RELATED"/>
    <property type="match status" value="1"/>
</dbReference>
<dbReference type="Gene3D" id="3.90.1320.10">
    <property type="entry name" value="Outer-capsid protein sigma 3, large lobe"/>
    <property type="match status" value="1"/>
</dbReference>
<dbReference type="Proteomes" id="UP000006882">
    <property type="component" value="Chromosome G5"/>
</dbReference>
<reference evidence="3 4" key="1">
    <citation type="journal article" date="2013" name="Nat. Genet.">
        <title>The high-quality draft genome of peach (Prunus persica) identifies unique patterns of genetic diversity, domestication and genome evolution.</title>
        <authorList>
            <consortium name="International Peach Genome Initiative"/>
            <person name="Verde I."/>
            <person name="Abbott A.G."/>
            <person name="Scalabrin S."/>
            <person name="Jung S."/>
            <person name="Shu S."/>
            <person name="Marroni F."/>
            <person name="Zhebentyayeva T."/>
            <person name="Dettori M.T."/>
            <person name="Grimwood J."/>
            <person name="Cattonaro F."/>
            <person name="Zuccolo A."/>
            <person name="Rossini L."/>
            <person name="Jenkins J."/>
            <person name="Vendramin E."/>
            <person name="Meisel L.A."/>
            <person name="Decroocq V."/>
            <person name="Sosinski B."/>
            <person name="Prochnik S."/>
            <person name="Mitros T."/>
            <person name="Policriti A."/>
            <person name="Cipriani G."/>
            <person name="Dondini L."/>
            <person name="Ficklin S."/>
            <person name="Goodstein D.M."/>
            <person name="Xuan P."/>
            <person name="Del Fabbro C."/>
            <person name="Aramini V."/>
            <person name="Copetti D."/>
            <person name="Gonzalez S."/>
            <person name="Horner D.S."/>
            <person name="Falchi R."/>
            <person name="Lucas S."/>
            <person name="Mica E."/>
            <person name="Maldonado J."/>
            <person name="Lazzari B."/>
            <person name="Bielenberg D."/>
            <person name="Pirona R."/>
            <person name="Miculan M."/>
            <person name="Barakat A."/>
            <person name="Testolin R."/>
            <person name="Stella A."/>
            <person name="Tartarini S."/>
            <person name="Tonutti P."/>
            <person name="Arus P."/>
            <person name="Orellana A."/>
            <person name="Wells C."/>
            <person name="Main D."/>
            <person name="Vizzotto G."/>
            <person name="Silva H."/>
            <person name="Salamini F."/>
            <person name="Schmutz J."/>
            <person name="Morgante M."/>
            <person name="Rokhsar D.S."/>
        </authorList>
    </citation>
    <scope>NUCLEOTIDE SEQUENCE [LARGE SCALE GENOMIC DNA]</scope>
    <source>
        <strain evidence="4">cv. Nemared</strain>
    </source>
</reference>
<feature type="domain" description="Neprosin PEP catalytic" evidence="2">
    <location>
        <begin position="67"/>
        <end position="308"/>
    </location>
</feature>
<keyword evidence="1" id="KW-0732">Signal</keyword>
<evidence type="ECO:0000313" key="4">
    <source>
        <dbReference type="Proteomes" id="UP000006882"/>
    </source>
</evidence>
<gene>
    <name evidence="3" type="ORF">PRUPE_5G100900</name>
</gene>
<dbReference type="Pfam" id="PF03080">
    <property type="entry name" value="Neprosin"/>
    <property type="match status" value="3"/>
</dbReference>
<dbReference type="STRING" id="3760.A0A251P6E2"/>
<name>A0A251P6E2_PRUPE</name>
<sequence length="427" mass="48575">MLLATFALLFNGDIAVQGWGRLSKDEDLELDTLLNLINKLPIKSFRTGYGNIADCIDIYKQLAFDHPLLKNHTIQEPTLPTRISAHEKATREDLIMAKNMKSLGLNYPITKTHRSISNKIDIKGHHVNLNLYPYGSRLYTFWTADGYQKTGCSNILCPGFVQVSSDIPLGLKLPTSIYRGKQYDMLLSLHQDRHTKNWWLIFEDAYVGYWPREIFTSLAHGASLMSWEGEIYSKIKVVTDRSQDYVDPEDDDLKMYIDKPYCYNGRQTENGDIVDCIDIYKQLAFDHPLSSRIIQFRNHNHGERGRVNIWNPSVPPTSEFRNDDTHHLAYGYQKTGCFNLLCPGFIQVSSGEVYIQPTDLSPAMGSGHFPQEGYEKSAYITQIIVVINESAGYGDPPVDPCRLKISAAKPYCYNVIQHVGKAPLRII</sequence>
<evidence type="ECO:0000259" key="2">
    <source>
        <dbReference type="PROSITE" id="PS52045"/>
    </source>
</evidence>
<feature type="chain" id="PRO_5013077976" description="Neprosin PEP catalytic domain-containing protein" evidence="1">
    <location>
        <begin position="19"/>
        <end position="427"/>
    </location>
</feature>
<dbReference type="EMBL" id="CM007655">
    <property type="protein sequence ID" value="ONI07119.1"/>
    <property type="molecule type" value="Genomic_DNA"/>
</dbReference>
<feature type="signal peptide" evidence="1">
    <location>
        <begin position="1"/>
        <end position="18"/>
    </location>
</feature>